<reference evidence="2" key="1">
    <citation type="journal article" date="2023" name="Mol. Plant Microbe Interact.">
        <title>Elucidating the Obligate Nature and Biological Capacity of an Invasive Fungal Corn Pathogen.</title>
        <authorList>
            <person name="MacCready J.S."/>
            <person name="Roggenkamp E.M."/>
            <person name="Gdanetz K."/>
            <person name="Chilvers M.I."/>
        </authorList>
    </citation>
    <scope>NUCLEOTIDE SEQUENCE</scope>
    <source>
        <strain evidence="2">PM02</strain>
    </source>
</reference>
<dbReference type="EMBL" id="JAQQPM010000003">
    <property type="protein sequence ID" value="KAK2069194.1"/>
    <property type="molecule type" value="Genomic_DNA"/>
</dbReference>
<sequence>MHPTLLRRSLAVHAAIVVLLVLWVGLMKRDRAPSVPAAPKRGLLVPGAPPPACVSQDRANPLAAQYPDRATGVLNATLAIVPIPLAAARALVPARYPILERAYRALVPDFPAGMYPVLVQAAHDHDVQMRAYGITLEDFSRVGFEFPFLDLLADGHTSFRWAPAQLLSGTHDVAVEGSQAYGTRVSRAAAWEPACDAYAAIPPLPASSSSAPLYRFRGTGASAGEFVELVMARLDAQDASARGRGSASPYPYPLALFRNVTNQPSFADGRTCGNMIRPFNTSLSEGPFAPAPVRGTVRAGRTFPFFDGETGQAGEVWEGVYGVQVATPFIENNYLECRSLQGTKKSVM</sequence>
<dbReference type="AlphaFoldDB" id="A0AAD9M9P0"/>
<accession>A0AAD9M9P0</accession>
<organism evidence="2 3">
    <name type="scientific">Phyllachora maydis</name>
    <dbReference type="NCBI Taxonomy" id="1825666"/>
    <lineage>
        <taxon>Eukaryota</taxon>
        <taxon>Fungi</taxon>
        <taxon>Dikarya</taxon>
        <taxon>Ascomycota</taxon>
        <taxon>Pezizomycotina</taxon>
        <taxon>Sordariomycetes</taxon>
        <taxon>Sordariomycetidae</taxon>
        <taxon>Phyllachorales</taxon>
        <taxon>Phyllachoraceae</taxon>
        <taxon>Phyllachora</taxon>
    </lineage>
</organism>
<evidence type="ECO:0000313" key="2">
    <source>
        <dbReference type="EMBL" id="KAK2069194.1"/>
    </source>
</evidence>
<gene>
    <name evidence="2" type="ORF">P8C59_003797</name>
</gene>
<comment type="caution">
    <text evidence="2">The sequence shown here is derived from an EMBL/GenBank/DDBJ whole genome shotgun (WGS) entry which is preliminary data.</text>
</comment>
<evidence type="ECO:0000256" key="1">
    <source>
        <dbReference type="SAM" id="Phobius"/>
    </source>
</evidence>
<keyword evidence="3" id="KW-1185">Reference proteome</keyword>
<dbReference type="Proteomes" id="UP001217918">
    <property type="component" value="Unassembled WGS sequence"/>
</dbReference>
<keyword evidence="1" id="KW-1133">Transmembrane helix</keyword>
<feature type="transmembrane region" description="Helical" evidence="1">
    <location>
        <begin position="6"/>
        <end position="26"/>
    </location>
</feature>
<keyword evidence="1" id="KW-0472">Membrane</keyword>
<evidence type="ECO:0000313" key="3">
    <source>
        <dbReference type="Proteomes" id="UP001217918"/>
    </source>
</evidence>
<name>A0AAD9M9P0_9PEZI</name>
<keyword evidence="1" id="KW-0812">Transmembrane</keyword>
<proteinExistence type="predicted"/>
<protein>
    <submittedName>
        <fullName evidence="2">Uncharacterized protein</fullName>
    </submittedName>
</protein>